<dbReference type="GeneID" id="18813920"/>
<dbReference type="Proteomes" id="UP000008064">
    <property type="component" value="Unassembled WGS sequence"/>
</dbReference>
<dbReference type="KEGG" id="sla:SERLADRAFT_432117"/>
<dbReference type="RefSeq" id="XP_007312427.1">
    <property type="nucleotide sequence ID" value="XM_007312365.1"/>
</dbReference>
<protein>
    <submittedName>
        <fullName evidence="2">Uncharacterized protein</fullName>
    </submittedName>
</protein>
<sequence length="360" mass="39975">MSTSHSTGFPITTYSVPGKANMLANEQVSFARGQQHNQADVSDAIELILTTFIGKRAFAALQSGLEYLSGTPDGKISFVIFGTTLEDELLEWADGHGKGIFGIRREDLANRDVHADRTSVTPERTYHIVTQHPPPTQSVEKYIPTIPTSLILQESSPSSPCPIGSNPKPLSPPSSPPRPVPNTQTCHLTNRRGARRGQQEVILQIPAARTPSERQSRMSKGQKGSPPGATRRPETGSPSNPINVDDDAAMIDQLYAGTYTLGDDDPTTPQSDTSSNTRRKYHKGVRNNAPYCQYCGWSDHRTYYCEAYYCPDCDRRAPGHSFNWCPIRREDEDRILMERLHGDVSYDNSYNIDGEGTEFW</sequence>
<name>F8NE15_SERL9</name>
<dbReference type="EMBL" id="GL945428">
    <property type="protein sequence ID" value="EGO30543.1"/>
    <property type="molecule type" value="Genomic_DNA"/>
</dbReference>
<gene>
    <name evidence="2" type="ORF">SERLADRAFT_432117</name>
</gene>
<accession>F8NE15</accession>
<feature type="region of interest" description="Disordered" evidence="1">
    <location>
        <begin position="153"/>
        <end position="245"/>
    </location>
</feature>
<feature type="compositionally biased region" description="Pro residues" evidence="1">
    <location>
        <begin position="169"/>
        <end position="180"/>
    </location>
</feature>
<evidence type="ECO:0000256" key="1">
    <source>
        <dbReference type="SAM" id="MobiDB-lite"/>
    </source>
</evidence>
<proteinExistence type="predicted"/>
<dbReference type="AlphaFoldDB" id="F8NE15"/>
<evidence type="ECO:0000313" key="2">
    <source>
        <dbReference type="EMBL" id="EGO30543.1"/>
    </source>
</evidence>
<reference evidence="2" key="1">
    <citation type="submission" date="2011-04" db="EMBL/GenBank/DDBJ databases">
        <title>Evolution of plant cell wall degrading machinery underlies the functional diversity of forest fungi.</title>
        <authorList>
            <consortium name="US DOE Joint Genome Institute (JGI-PGF)"/>
            <person name="Eastwood D.C."/>
            <person name="Floudas D."/>
            <person name="Binder M."/>
            <person name="Majcherczyk A."/>
            <person name="Schneider P."/>
            <person name="Aerts A."/>
            <person name="Asiegbu F.O."/>
            <person name="Baker S.E."/>
            <person name="Barry K."/>
            <person name="Bendiksby M."/>
            <person name="Blumentritt M."/>
            <person name="Coutinho P.M."/>
            <person name="Cullen D."/>
            <person name="Cullen D."/>
            <person name="Gathman A."/>
            <person name="Goodell B."/>
            <person name="Henrissat B."/>
            <person name="Ihrmark K."/>
            <person name="Kauserud H."/>
            <person name="Kohler A."/>
            <person name="LaButti K."/>
            <person name="Lapidus A."/>
            <person name="Lavin J.L."/>
            <person name="Lee Y.-H."/>
            <person name="Lindquist E."/>
            <person name="Lilly W."/>
            <person name="Lucas S."/>
            <person name="Morin E."/>
            <person name="Murat C."/>
            <person name="Oguiza J.A."/>
            <person name="Park J."/>
            <person name="Pisabarro A.G."/>
            <person name="Riley R."/>
            <person name="Rosling A."/>
            <person name="Salamov A."/>
            <person name="Schmidt O."/>
            <person name="Schmutz J."/>
            <person name="Skrede I."/>
            <person name="Stenlid J."/>
            <person name="Wiebenga A."/>
            <person name="Xie X."/>
            <person name="Kues U."/>
            <person name="Hibbett D.S."/>
            <person name="Hoffmeister D."/>
            <person name="Hogberg N."/>
            <person name="Martin F."/>
            <person name="Grigoriev I.V."/>
            <person name="Watkinson S.C."/>
        </authorList>
    </citation>
    <scope>NUCLEOTIDE SEQUENCE</scope>
    <source>
        <strain evidence="2">S7.9</strain>
    </source>
</reference>
<feature type="compositionally biased region" description="Low complexity" evidence="1">
    <location>
        <begin position="267"/>
        <end position="276"/>
    </location>
</feature>
<dbReference type="HOGENOM" id="CLU_060170_0_0_1"/>
<organism>
    <name type="scientific">Serpula lacrymans var. lacrymans (strain S7.9)</name>
    <name type="common">Dry rot fungus</name>
    <dbReference type="NCBI Taxonomy" id="578457"/>
    <lineage>
        <taxon>Eukaryota</taxon>
        <taxon>Fungi</taxon>
        <taxon>Dikarya</taxon>
        <taxon>Basidiomycota</taxon>
        <taxon>Agaricomycotina</taxon>
        <taxon>Agaricomycetes</taxon>
        <taxon>Agaricomycetidae</taxon>
        <taxon>Boletales</taxon>
        <taxon>Coniophorineae</taxon>
        <taxon>Serpulaceae</taxon>
        <taxon>Serpula</taxon>
    </lineage>
</organism>
<feature type="region of interest" description="Disordered" evidence="1">
    <location>
        <begin position="258"/>
        <end position="282"/>
    </location>
</feature>